<dbReference type="EMBL" id="JBHSWU010000449">
    <property type="protein sequence ID" value="MFC6725265.1"/>
    <property type="molecule type" value="Genomic_DNA"/>
</dbReference>
<sequence length="63" mass="6526">MFPKRDTSSIGTLVGVIMVVIAIGGSVLFGWEWSAFPSQPVPLAIGVLAAIAAVVVTVRSVRS</sequence>
<dbReference type="AlphaFoldDB" id="A0ABD5S0Q6"/>
<dbReference type="Proteomes" id="UP001596328">
    <property type="component" value="Unassembled WGS sequence"/>
</dbReference>
<accession>A0ABD5S0Q6</accession>
<keyword evidence="3" id="KW-1185">Reference proteome</keyword>
<evidence type="ECO:0000256" key="1">
    <source>
        <dbReference type="SAM" id="Phobius"/>
    </source>
</evidence>
<feature type="transmembrane region" description="Helical" evidence="1">
    <location>
        <begin position="43"/>
        <end position="61"/>
    </location>
</feature>
<protein>
    <submittedName>
        <fullName evidence="2">Multidrug transporter</fullName>
    </submittedName>
</protein>
<name>A0ABD5S0Q6_9EURY</name>
<keyword evidence="1" id="KW-1133">Transmembrane helix</keyword>
<gene>
    <name evidence="2" type="ORF">ACFQE1_12975</name>
</gene>
<organism evidence="2 3">
    <name type="scientific">Halobium palmae</name>
    <dbReference type="NCBI Taxonomy" id="1776492"/>
    <lineage>
        <taxon>Archaea</taxon>
        <taxon>Methanobacteriati</taxon>
        <taxon>Methanobacteriota</taxon>
        <taxon>Stenosarchaea group</taxon>
        <taxon>Halobacteria</taxon>
        <taxon>Halobacteriales</taxon>
        <taxon>Haloferacaceae</taxon>
        <taxon>Halobium</taxon>
    </lineage>
</organism>
<evidence type="ECO:0000313" key="2">
    <source>
        <dbReference type="EMBL" id="MFC6725265.1"/>
    </source>
</evidence>
<comment type="caution">
    <text evidence="2">The sequence shown here is derived from an EMBL/GenBank/DDBJ whole genome shotgun (WGS) entry which is preliminary data.</text>
</comment>
<keyword evidence="1" id="KW-0472">Membrane</keyword>
<keyword evidence="1" id="KW-0812">Transmembrane</keyword>
<proteinExistence type="predicted"/>
<feature type="transmembrane region" description="Helical" evidence="1">
    <location>
        <begin position="12"/>
        <end position="31"/>
    </location>
</feature>
<reference evidence="2 3" key="1">
    <citation type="journal article" date="2019" name="Int. J. Syst. Evol. Microbiol.">
        <title>The Global Catalogue of Microorganisms (GCM) 10K type strain sequencing project: providing services to taxonomists for standard genome sequencing and annotation.</title>
        <authorList>
            <consortium name="The Broad Institute Genomics Platform"/>
            <consortium name="The Broad Institute Genome Sequencing Center for Infectious Disease"/>
            <person name="Wu L."/>
            <person name="Ma J."/>
        </authorList>
    </citation>
    <scope>NUCLEOTIDE SEQUENCE [LARGE SCALE GENOMIC DNA]</scope>
    <source>
        <strain evidence="2 3">NBRC 111368</strain>
    </source>
</reference>
<evidence type="ECO:0000313" key="3">
    <source>
        <dbReference type="Proteomes" id="UP001596328"/>
    </source>
</evidence>